<organism evidence="1 2">
    <name type="scientific">Medicago truncatula</name>
    <name type="common">Barrel medic</name>
    <name type="synonym">Medicago tribuloides</name>
    <dbReference type="NCBI Taxonomy" id="3880"/>
    <lineage>
        <taxon>Eukaryota</taxon>
        <taxon>Viridiplantae</taxon>
        <taxon>Streptophyta</taxon>
        <taxon>Embryophyta</taxon>
        <taxon>Tracheophyta</taxon>
        <taxon>Spermatophyta</taxon>
        <taxon>Magnoliopsida</taxon>
        <taxon>eudicotyledons</taxon>
        <taxon>Gunneridae</taxon>
        <taxon>Pentapetalae</taxon>
        <taxon>rosids</taxon>
        <taxon>fabids</taxon>
        <taxon>Fabales</taxon>
        <taxon>Fabaceae</taxon>
        <taxon>Papilionoideae</taxon>
        <taxon>50 kb inversion clade</taxon>
        <taxon>NPAAA clade</taxon>
        <taxon>Hologalegina</taxon>
        <taxon>IRL clade</taxon>
        <taxon>Trifolieae</taxon>
        <taxon>Medicago</taxon>
    </lineage>
</organism>
<protein>
    <submittedName>
        <fullName evidence="1">Uncharacterized protein</fullName>
    </submittedName>
</protein>
<reference evidence="2" key="1">
    <citation type="journal article" date="2018" name="Nat. Plants">
        <title>Whole-genome landscape of Medicago truncatula symbiotic genes.</title>
        <authorList>
            <person name="Pecrix Y."/>
            <person name="Staton S.E."/>
            <person name="Sallet E."/>
            <person name="Lelandais-Briere C."/>
            <person name="Moreau S."/>
            <person name="Carrere S."/>
            <person name="Blein T."/>
            <person name="Jardinaud M.F."/>
            <person name="Latrasse D."/>
            <person name="Zouine M."/>
            <person name="Zahm M."/>
            <person name="Kreplak J."/>
            <person name="Mayjonade B."/>
            <person name="Satge C."/>
            <person name="Perez M."/>
            <person name="Cauet S."/>
            <person name="Marande W."/>
            <person name="Chantry-Darmon C."/>
            <person name="Lopez-Roques C."/>
            <person name="Bouchez O."/>
            <person name="Berard A."/>
            <person name="Debelle F."/>
            <person name="Munos S."/>
            <person name="Bendahmane A."/>
            <person name="Berges H."/>
            <person name="Niebel A."/>
            <person name="Buitink J."/>
            <person name="Frugier F."/>
            <person name="Benhamed M."/>
            <person name="Crespi M."/>
            <person name="Gouzy J."/>
            <person name="Gamas P."/>
        </authorList>
    </citation>
    <scope>NUCLEOTIDE SEQUENCE [LARGE SCALE GENOMIC DNA]</scope>
    <source>
        <strain evidence="2">cv. Jemalong A17</strain>
    </source>
</reference>
<accession>A0A396HD74</accession>
<dbReference type="EMBL" id="PSQE01000007">
    <property type="protein sequence ID" value="RHN48867.1"/>
    <property type="molecule type" value="Genomic_DNA"/>
</dbReference>
<dbReference type="AlphaFoldDB" id="A0A396HD74"/>
<evidence type="ECO:0000313" key="2">
    <source>
        <dbReference type="Proteomes" id="UP000265566"/>
    </source>
</evidence>
<gene>
    <name evidence="1" type="ORF">MtrunA17_Chr7g0268371</name>
</gene>
<comment type="caution">
    <text evidence="1">The sequence shown here is derived from an EMBL/GenBank/DDBJ whole genome shotgun (WGS) entry which is preliminary data.</text>
</comment>
<name>A0A396HD74_MEDTR</name>
<evidence type="ECO:0000313" key="1">
    <source>
        <dbReference type="EMBL" id="RHN48867.1"/>
    </source>
</evidence>
<dbReference type="Gramene" id="rna43631">
    <property type="protein sequence ID" value="RHN48867.1"/>
    <property type="gene ID" value="gene43631"/>
</dbReference>
<sequence>MSFHRSGYQSHNESCRPKNGMLMRAQAFFHVTPEDTDQEKMKLLRMANKLQDQQKEQKDSYMSEEINRRQTTGVSYKGNYSSAHQYHSQDLHEGRFSHSLDHSRGSGRCNHGNMLHQCHKYSWIPFKLMQQVLHIVLNVDHSCYPCSNISAYPSLVTTCSFPT</sequence>
<dbReference type="Proteomes" id="UP000265566">
    <property type="component" value="Chromosome 7"/>
</dbReference>
<proteinExistence type="predicted"/>